<dbReference type="OrthoDB" id="17096at10239"/>
<accession>A0A288XSC8</accession>
<dbReference type="EMBL" id="MF521889">
    <property type="protein sequence ID" value="ASN77905.1"/>
    <property type="molecule type" value="Genomic_RNA"/>
</dbReference>
<dbReference type="GeneID" id="41701272"/>
<evidence type="ECO:0000313" key="3">
    <source>
        <dbReference type="Proteomes" id="UP000290605"/>
    </source>
</evidence>
<reference evidence="2 3" key="1">
    <citation type="journal article" date="2017" name="Arch. Virol.">
        <title>Determination of the complete genomic sequence of grapevine virus H, a novel vitivirus infecting grapevine.</title>
        <authorList>
            <person name="Candresse T."/>
            <person name="Theil S."/>
            <person name="Faure C."/>
            <person name="Marais A."/>
        </authorList>
    </citation>
    <scope>NUCLEOTIDE SEQUENCE [LARGE SCALE GENOMIC DNA]</scope>
    <source>
        <strain evidence="2">TT2016-3</strain>
    </source>
</reference>
<keyword evidence="3" id="KW-1185">Reference proteome</keyword>
<evidence type="ECO:0000256" key="1">
    <source>
        <dbReference type="SAM" id="MobiDB-lite"/>
    </source>
</evidence>
<organism evidence="2 3">
    <name type="scientific">Grapevine virus H</name>
    <dbReference type="NCBI Taxonomy" id="2045345"/>
    <lineage>
        <taxon>Viruses</taxon>
        <taxon>Riboviria</taxon>
        <taxon>Orthornavirae</taxon>
        <taxon>Kitrinoviricota</taxon>
        <taxon>Alsuviricetes</taxon>
        <taxon>Tymovirales</taxon>
        <taxon>Betaflexiviridae</taxon>
        <taxon>Trivirinae</taxon>
        <taxon>Vitivirus</taxon>
        <taxon>Vitivirus etavitis</taxon>
    </lineage>
</organism>
<evidence type="ECO:0000313" key="2">
    <source>
        <dbReference type="EMBL" id="ASN77905.1"/>
    </source>
</evidence>
<dbReference type="RefSeq" id="YP_009551907.1">
    <property type="nucleotide sequence ID" value="NC_040545.1"/>
</dbReference>
<feature type="compositionally biased region" description="Basic and acidic residues" evidence="1">
    <location>
        <begin position="247"/>
        <end position="258"/>
    </location>
</feature>
<protein>
    <submittedName>
        <fullName evidence="2">Putative movement protein</fullName>
    </submittedName>
</protein>
<dbReference type="KEGG" id="vg:41701272"/>
<dbReference type="Proteomes" id="UP000290605">
    <property type="component" value="Segment"/>
</dbReference>
<dbReference type="InterPro" id="IPR028919">
    <property type="entry name" value="Viral_movement"/>
</dbReference>
<feature type="region of interest" description="Disordered" evidence="1">
    <location>
        <begin position="242"/>
        <end position="265"/>
    </location>
</feature>
<name>A0A288XSC8_9VIRU</name>
<dbReference type="Pfam" id="PF01107">
    <property type="entry name" value="MP"/>
    <property type="match status" value="1"/>
</dbReference>
<proteinExistence type="predicted"/>
<sequence>MQSKEVKVFKVKPSTSNFGELNKQLSSQKVYDVSSLEKLFPKSIIKGNVHAEIIVKNGKVDVELDLLGPDGSDALVSYGKPYVHVGCIAIALMPHGRDLNGAAHLVVRDGRMLSGKDVLCRFQCDLKKRLSAFADFPNYFVSTEDVLQGFSFHLGINADDLSFRDGTHPFSIEITTILRGCDESMDMRYALSTLGSGAYQAILNTKTDGGESQLIKYQPNDVTSVMPEVYETIKKLNLGHNGKLHKERSDERGDKDAPLDWGDSG</sequence>